<dbReference type="Pfam" id="PF12867">
    <property type="entry name" value="DinB_2"/>
    <property type="match status" value="1"/>
</dbReference>
<organism evidence="2">
    <name type="scientific">hydrothermal vent metagenome</name>
    <dbReference type="NCBI Taxonomy" id="652676"/>
    <lineage>
        <taxon>unclassified sequences</taxon>
        <taxon>metagenomes</taxon>
        <taxon>ecological metagenomes</taxon>
    </lineage>
</organism>
<proteinExistence type="predicted"/>
<accession>A0A3B0V6R7</accession>
<reference evidence="2" key="1">
    <citation type="submission" date="2018-06" db="EMBL/GenBank/DDBJ databases">
        <authorList>
            <person name="Zhirakovskaya E."/>
        </authorList>
    </citation>
    <scope>NUCLEOTIDE SEQUENCE</scope>
</reference>
<gene>
    <name evidence="2" type="ORF">MNBD_CHLOROFLEXI01-1139</name>
</gene>
<dbReference type="InterPro" id="IPR024775">
    <property type="entry name" value="DinB-like"/>
</dbReference>
<protein>
    <recommendedName>
        <fullName evidence="1">DinB-like domain-containing protein</fullName>
    </recommendedName>
</protein>
<dbReference type="InterPro" id="IPR034660">
    <property type="entry name" value="DinB/YfiT-like"/>
</dbReference>
<evidence type="ECO:0000313" key="2">
    <source>
        <dbReference type="EMBL" id="VAW33707.1"/>
    </source>
</evidence>
<name>A0A3B0V6R7_9ZZZZ</name>
<dbReference type="EMBL" id="UOEU01000475">
    <property type="protein sequence ID" value="VAW33707.1"/>
    <property type="molecule type" value="Genomic_DNA"/>
</dbReference>
<dbReference type="Gene3D" id="1.20.120.450">
    <property type="entry name" value="dinb family like domain"/>
    <property type="match status" value="1"/>
</dbReference>
<dbReference type="AlphaFoldDB" id="A0A3B0V6R7"/>
<feature type="domain" description="DinB-like" evidence="1">
    <location>
        <begin position="28"/>
        <end position="166"/>
    </location>
</feature>
<dbReference type="SUPFAM" id="SSF109854">
    <property type="entry name" value="DinB/YfiT-like putative metalloenzymes"/>
    <property type="match status" value="1"/>
</dbReference>
<evidence type="ECO:0000259" key="1">
    <source>
        <dbReference type="Pfam" id="PF12867"/>
    </source>
</evidence>
<sequence length="179" mass="21166">MSDEKVERLIIEDFTANEAEIGRYLWMLEDVRERLKEAVEGIDEQGLDWQPPYRGNSIGTLLYHIAVVEIDWLYCEVQQTEFPAQVMAMLPFDMRDEAGRLTAVRQIPLSEHIQRLDDCRAYLLDIFNGMSLAQFRRVRHLPDYDVTPEWVLYHLIQHETEHLGQIMEMIQQRESLDES</sequence>